<dbReference type="Pfam" id="PF00443">
    <property type="entry name" value="UCH"/>
    <property type="match status" value="1"/>
</dbReference>
<evidence type="ECO:0000256" key="4">
    <source>
        <dbReference type="ARBA" id="ARBA00022786"/>
    </source>
</evidence>
<evidence type="ECO:0000259" key="13">
    <source>
        <dbReference type="PROSITE" id="PS50235"/>
    </source>
</evidence>
<dbReference type="PANTHER" id="PTHR43982">
    <property type="entry name" value="UBIQUITIN CARBOXYL-TERMINAL HYDROLASE"/>
    <property type="match status" value="1"/>
</dbReference>
<evidence type="ECO:0000256" key="5">
    <source>
        <dbReference type="ARBA" id="ARBA00022801"/>
    </source>
</evidence>
<dbReference type="GO" id="GO:0043161">
    <property type="term" value="P:proteasome-mediated ubiquitin-dependent protein catabolic process"/>
    <property type="evidence" value="ECO:0007669"/>
    <property type="project" value="InterPro"/>
</dbReference>
<dbReference type="InterPro" id="IPR028889">
    <property type="entry name" value="USP"/>
</dbReference>
<evidence type="ECO:0000313" key="14">
    <source>
        <dbReference type="EMBL" id="RKP31325.1"/>
    </source>
</evidence>
<keyword evidence="6" id="KW-0788">Thiol protease</keyword>
<comment type="catalytic activity">
    <reaction evidence="1">
        <text>Thiol-dependent hydrolysis of ester, thioester, amide, peptide and isopeptide bonds formed by the C-terminal Gly of ubiquitin (a 76-residue protein attached to proteins as an intracellular targeting signal).</text>
        <dbReference type="EC" id="3.4.19.12"/>
    </reaction>
</comment>
<dbReference type="GO" id="GO:0004843">
    <property type="term" value="F:cysteine-type deubiquitinase activity"/>
    <property type="evidence" value="ECO:0007669"/>
    <property type="project" value="UniProtKB-EC"/>
</dbReference>
<keyword evidence="4" id="KW-0833">Ubl conjugation pathway</keyword>
<dbReference type="GO" id="GO:0016579">
    <property type="term" value="P:protein deubiquitination"/>
    <property type="evidence" value="ECO:0007669"/>
    <property type="project" value="InterPro"/>
</dbReference>
<dbReference type="InterPro" id="IPR018200">
    <property type="entry name" value="USP_CS"/>
</dbReference>
<evidence type="ECO:0000256" key="1">
    <source>
        <dbReference type="ARBA" id="ARBA00000707"/>
    </source>
</evidence>
<feature type="compositionally biased region" description="Basic and acidic residues" evidence="12">
    <location>
        <begin position="779"/>
        <end position="824"/>
    </location>
</feature>
<evidence type="ECO:0000256" key="3">
    <source>
        <dbReference type="ARBA" id="ARBA00022670"/>
    </source>
</evidence>
<dbReference type="GO" id="GO:0070628">
    <property type="term" value="F:proteasome binding"/>
    <property type="evidence" value="ECO:0007669"/>
    <property type="project" value="TreeGrafter"/>
</dbReference>
<protein>
    <recommendedName>
        <fullName evidence="7">Ubiquitin carboxyl-terminal hydrolase 2</fullName>
        <ecNumber evidence="2">3.4.19.12</ecNumber>
    </recommendedName>
    <alternativeName>
        <fullName evidence="9">Deubiquitinating enzyme 2</fullName>
    </alternativeName>
    <alternativeName>
        <fullName evidence="8">Ubiquitin thioesterase 2</fullName>
    </alternativeName>
    <alternativeName>
        <fullName evidence="10">Ubiquitin-specific-processing protease 2</fullName>
    </alternativeName>
</protein>
<name>A0A4P9ZEE8_9ASCO</name>
<dbReference type="Gene3D" id="3.90.70.10">
    <property type="entry name" value="Cysteine proteinases"/>
    <property type="match status" value="1"/>
</dbReference>
<evidence type="ECO:0000313" key="15">
    <source>
        <dbReference type="Proteomes" id="UP000268321"/>
    </source>
</evidence>
<dbReference type="GO" id="GO:0061136">
    <property type="term" value="P:regulation of proteasomal protein catabolic process"/>
    <property type="evidence" value="ECO:0007669"/>
    <property type="project" value="TreeGrafter"/>
</dbReference>
<proteinExistence type="predicted"/>
<evidence type="ECO:0000256" key="9">
    <source>
        <dbReference type="ARBA" id="ARBA00042236"/>
    </source>
</evidence>
<dbReference type="FunFam" id="3.90.70.10:FF:000176">
    <property type="entry name" value="Ubiquitin-specific protease"/>
    <property type="match status" value="1"/>
</dbReference>
<accession>A0A4P9ZEE8</accession>
<evidence type="ECO:0000256" key="10">
    <source>
        <dbReference type="ARBA" id="ARBA00042737"/>
    </source>
</evidence>
<dbReference type="PROSITE" id="PS50235">
    <property type="entry name" value="USP_3"/>
    <property type="match status" value="1"/>
</dbReference>
<dbReference type="AlphaFoldDB" id="A0A4P9ZEE8"/>
<dbReference type="SUPFAM" id="SSF54001">
    <property type="entry name" value="Cysteine proteinases"/>
    <property type="match status" value="1"/>
</dbReference>
<dbReference type="InterPro" id="IPR025305">
    <property type="entry name" value="UCH_repeat_domain"/>
</dbReference>
<evidence type="ECO:0000256" key="2">
    <source>
        <dbReference type="ARBA" id="ARBA00012759"/>
    </source>
</evidence>
<gene>
    <name evidence="14" type="ORF">METBISCDRAFT_14381</name>
</gene>
<feature type="coiled-coil region" evidence="11">
    <location>
        <begin position="1055"/>
        <end position="1089"/>
    </location>
</feature>
<evidence type="ECO:0000256" key="7">
    <source>
        <dbReference type="ARBA" id="ARBA00040966"/>
    </source>
</evidence>
<evidence type="ECO:0000256" key="12">
    <source>
        <dbReference type="SAM" id="MobiDB-lite"/>
    </source>
</evidence>
<keyword evidence="5" id="KW-0378">Hydrolase</keyword>
<evidence type="ECO:0000256" key="8">
    <source>
        <dbReference type="ARBA" id="ARBA00041732"/>
    </source>
</evidence>
<evidence type="ECO:0000256" key="6">
    <source>
        <dbReference type="ARBA" id="ARBA00022807"/>
    </source>
</evidence>
<dbReference type="InterPro" id="IPR038765">
    <property type="entry name" value="Papain-like_cys_pep_sf"/>
</dbReference>
<dbReference type="Proteomes" id="UP000268321">
    <property type="component" value="Unassembled WGS sequence"/>
</dbReference>
<sequence length="1183" mass="134218">MHLPSPHFPYVPTSIAADVLETLPFKTSNRILDDLRFTPTYLATTPHGSLLRLRPHDYRHVVAATLLKLPCTCLVLQNSVNYIPSVSRAAFGPVAVTTVRGLIASASDTLHHFRVQILQQETTAVAPKHEYRVVPRDLVSVYDLQYLDDTAIRGANLVDDAFFKSVNSAENHLLRVSVFAAEFSRADLTSLANPGAIKRQFRPSDDTTAKPEPPTPGHYYRTLLKVLKGPILLPAGEAVHTIDRAKTKLDAHIDTEFLFRELGFTTNDSGDTLVPPDLGAEPQRKEAFIRKAYELVYRGKQLPGPHVKDFEVQYLFRDTMSQVYAALGEPDKLASITTARSDQSNRSPYYVATLSYAFYPEDLVIRCYENCVLLDPAHKLQYVDCLKSIISSRPYDAQKLQTYYNDQYLKGFMYSLLDYHRAIQALGVDGAPDEPTLDDETVLQLYQAACRSDYKNYTYFNKQLRVICEIVGSETLARFLRDEMIIPQAALHELRIEEATEDEVVITAYEIRLDDVMLAFNFNSSSAEVVFFQKCLLSVATVRRSFLLMAYIDKTMPELSRAGKTPPYADALVQLSVDAETPDLDVVSAFESACNNDSAQNPAQFCNLRGALKAVAAERRSVLLTSFLRTGRVDPAYLPPQNWPTGLDNIGNTCYLNSLLQYYFCIRPLRDMVLQFHEKNSDFSRWPQRKIGGRAVEASELDRSFQFVYRLQHLYKEMIHTRQRCAQPSRELAYLSFLPLSYPVSFSSDVGDDAGNDAGIDTMDVDRENIEEDVGAVEKQGEEKQEGQERHEEGQENKEQEGYKERREKREGHEGAEDGDDRKIMRIDSAQIESAIEIGRQQDVTECIENVTFQLETALKPLSIEDDGEQYDLIKKLFCGKTKQTITPLDRSRPARSSTERFFSLIINVSDHPRDIYDALDNYFSDSIVHLDEGTVQMGLTILELPEILQFHVQRVLFDRERLVAYKSCEPIPFAETVYLDRYLDTEDAEIVAKRAEVTQRKAEIKRLTAERAALTRPVASASASSSSPAPMSVLDALQMTSKYLTEVVQQSNQLNVLQSTVDAVQAQVDAVQAQVLSLDTQIDLLQRQVLAQFDAYTKVGYTLFAIFIHRGEASHGHYWIYIRDMQRNIYRKYNDDTVTEVPESEVLDFSADNTATPYYVVYVKDELRGTYIEPLRREIREE</sequence>
<dbReference type="InterPro" id="IPR044635">
    <property type="entry name" value="UBP14-like"/>
</dbReference>
<dbReference type="PANTHER" id="PTHR43982:SF6">
    <property type="entry name" value="UBIQUITIN CARBOXYL-TERMINAL HYDROLASE 2-RELATED"/>
    <property type="match status" value="1"/>
</dbReference>
<dbReference type="CDD" id="cd02666">
    <property type="entry name" value="Peptidase_C19J"/>
    <property type="match status" value="1"/>
</dbReference>
<evidence type="ECO:0000256" key="11">
    <source>
        <dbReference type="SAM" id="Coils"/>
    </source>
</evidence>
<dbReference type="PROSITE" id="PS00973">
    <property type="entry name" value="USP_2"/>
    <property type="match status" value="1"/>
</dbReference>
<dbReference type="EMBL" id="ML004443">
    <property type="protein sequence ID" value="RKP31325.1"/>
    <property type="molecule type" value="Genomic_DNA"/>
</dbReference>
<keyword evidence="11" id="KW-0175">Coiled coil</keyword>
<dbReference type="EC" id="3.4.19.12" evidence="2"/>
<feature type="region of interest" description="Disordered" evidence="12">
    <location>
        <begin position="777"/>
        <end position="824"/>
    </location>
</feature>
<feature type="domain" description="USP" evidence="13">
    <location>
        <begin position="645"/>
        <end position="1166"/>
    </location>
</feature>
<feature type="region of interest" description="Disordered" evidence="12">
    <location>
        <begin position="197"/>
        <end position="216"/>
    </location>
</feature>
<dbReference type="InterPro" id="IPR001394">
    <property type="entry name" value="Peptidase_C19_UCH"/>
</dbReference>
<keyword evidence="3" id="KW-0645">Protease</keyword>
<keyword evidence="15" id="KW-1185">Reference proteome</keyword>
<organism evidence="14 15">
    <name type="scientific">Metschnikowia bicuspidata</name>
    <dbReference type="NCBI Taxonomy" id="27322"/>
    <lineage>
        <taxon>Eukaryota</taxon>
        <taxon>Fungi</taxon>
        <taxon>Dikarya</taxon>
        <taxon>Ascomycota</taxon>
        <taxon>Saccharomycotina</taxon>
        <taxon>Pichiomycetes</taxon>
        <taxon>Metschnikowiaceae</taxon>
        <taxon>Metschnikowia</taxon>
    </lineage>
</organism>
<dbReference type="Pfam" id="PF13446">
    <property type="entry name" value="RPT"/>
    <property type="match status" value="3"/>
</dbReference>
<dbReference type="OrthoDB" id="2420415at2759"/>
<reference evidence="15" key="1">
    <citation type="journal article" date="2018" name="Nat. Microbiol.">
        <title>Leveraging single-cell genomics to expand the fungal tree of life.</title>
        <authorList>
            <person name="Ahrendt S.R."/>
            <person name="Quandt C.A."/>
            <person name="Ciobanu D."/>
            <person name="Clum A."/>
            <person name="Salamov A."/>
            <person name="Andreopoulos B."/>
            <person name="Cheng J.F."/>
            <person name="Woyke T."/>
            <person name="Pelin A."/>
            <person name="Henrissat B."/>
            <person name="Reynolds N.K."/>
            <person name="Benny G.L."/>
            <person name="Smith M.E."/>
            <person name="James T.Y."/>
            <person name="Grigoriev I.V."/>
        </authorList>
    </citation>
    <scope>NUCLEOTIDE SEQUENCE [LARGE SCALE GENOMIC DNA]</scope>
    <source>
        <strain evidence="15">Baker2002</strain>
    </source>
</reference>
<dbReference type="PROSITE" id="PS00972">
    <property type="entry name" value="USP_1"/>
    <property type="match status" value="1"/>
</dbReference>